<evidence type="ECO:0000313" key="2">
    <source>
        <dbReference type="Proteomes" id="UP001224122"/>
    </source>
</evidence>
<reference evidence="1 2" key="1">
    <citation type="submission" date="2023-07" db="EMBL/GenBank/DDBJ databases">
        <title>Genomic Encyclopedia of Type Strains, Phase IV (KMG-IV): sequencing the most valuable type-strain genomes for metagenomic binning, comparative biology and taxonomic classification.</title>
        <authorList>
            <person name="Goeker M."/>
        </authorList>
    </citation>
    <scope>NUCLEOTIDE SEQUENCE [LARGE SCALE GENOMIC DNA]</scope>
    <source>
        <strain evidence="1 2">DSM 27594</strain>
    </source>
</reference>
<proteinExistence type="predicted"/>
<protein>
    <submittedName>
        <fullName evidence="1">Uncharacterized protein</fullName>
    </submittedName>
</protein>
<keyword evidence="2" id="KW-1185">Reference proteome</keyword>
<accession>A0ABT9XWM3</accession>
<gene>
    <name evidence="1" type="ORF">J2S10_003155</name>
</gene>
<comment type="caution">
    <text evidence="1">The sequence shown here is derived from an EMBL/GenBank/DDBJ whole genome shotgun (WGS) entry which is preliminary data.</text>
</comment>
<name>A0ABT9XWM3_9BACI</name>
<dbReference type="Proteomes" id="UP001224122">
    <property type="component" value="Unassembled WGS sequence"/>
</dbReference>
<evidence type="ECO:0000313" key="1">
    <source>
        <dbReference type="EMBL" id="MDQ0199972.1"/>
    </source>
</evidence>
<organism evidence="1 2">
    <name type="scientific">Neobacillus ginsengisoli</name>
    <dbReference type="NCBI Taxonomy" id="904295"/>
    <lineage>
        <taxon>Bacteria</taxon>
        <taxon>Bacillati</taxon>
        <taxon>Bacillota</taxon>
        <taxon>Bacilli</taxon>
        <taxon>Bacillales</taxon>
        <taxon>Bacillaceae</taxon>
        <taxon>Neobacillus</taxon>
    </lineage>
</organism>
<dbReference type="EMBL" id="JAUSTW010000005">
    <property type="protein sequence ID" value="MDQ0199972.1"/>
    <property type="molecule type" value="Genomic_DNA"/>
</dbReference>
<sequence>MSQLKSKFKWHDEAVNTKKIKKITTEIKQHGGTSCLGILELT</sequence>